<evidence type="ECO:0000256" key="3">
    <source>
        <dbReference type="ARBA" id="ARBA00004613"/>
    </source>
</evidence>
<evidence type="ECO:0000256" key="5">
    <source>
        <dbReference type="ARBA" id="ARBA00022729"/>
    </source>
</evidence>
<dbReference type="SMART" id="SM00710">
    <property type="entry name" value="PbH1"/>
    <property type="match status" value="18"/>
</dbReference>
<dbReference type="SUPFAM" id="SSF51126">
    <property type="entry name" value="Pectin lyase-like"/>
    <property type="match status" value="4"/>
</dbReference>
<keyword evidence="6" id="KW-0472">Membrane</keyword>
<evidence type="ECO:0000256" key="7">
    <source>
        <dbReference type="ARBA" id="ARBA00023237"/>
    </source>
</evidence>
<keyword evidence="7" id="KW-0998">Cell outer membrane</keyword>
<dbReference type="InterPro" id="IPR006626">
    <property type="entry name" value="PbH1"/>
</dbReference>
<evidence type="ECO:0000256" key="1">
    <source>
        <dbReference type="ARBA" id="ARBA00004196"/>
    </source>
</evidence>
<gene>
    <name evidence="10" type="ORF">MBBAR_1c02010</name>
</gene>
<dbReference type="InterPro" id="IPR003368">
    <property type="entry name" value="POMP_repeat"/>
</dbReference>
<reference evidence="10 11" key="1">
    <citation type="submission" date="2014-12" db="EMBL/GenBank/DDBJ databases">
        <title>Genome sequence of Methanobrevibacter arboriphilicus DH1, DSM1125.</title>
        <authorList>
            <person name="Poehlein A."/>
            <person name="Thauer R.K."/>
            <person name="Seedorf H."/>
            <person name="Daniel R."/>
        </authorList>
    </citation>
    <scope>NUCLEOTIDE SEQUENCE [LARGE SCALE GENOMIC DNA]</scope>
    <source>
        <strain evidence="10 11">DH1</strain>
    </source>
</reference>
<dbReference type="PANTHER" id="PTHR11319:SF35">
    <property type="entry name" value="OUTER MEMBRANE PROTEIN PMPC-RELATED"/>
    <property type="match status" value="1"/>
</dbReference>
<dbReference type="SUPFAM" id="SSF49373">
    <property type="entry name" value="Invasin/intimin cell-adhesion fragments"/>
    <property type="match status" value="1"/>
</dbReference>
<dbReference type="InterPro" id="IPR012334">
    <property type="entry name" value="Pectin_lyas_fold"/>
</dbReference>
<feature type="domain" description="Right handed beta helix" evidence="9">
    <location>
        <begin position="279"/>
        <end position="456"/>
    </location>
</feature>
<dbReference type="Pfam" id="PF02415">
    <property type="entry name" value="Chlam_PMP"/>
    <property type="match status" value="2"/>
</dbReference>
<keyword evidence="4" id="KW-0964">Secreted</keyword>
<dbReference type="NCBIfam" id="TIGR01376">
    <property type="entry name" value="POMP_repeat"/>
    <property type="match status" value="2"/>
</dbReference>
<sequence length="1329" mass="141897">MKINKVIISFLLIISLFSGVVIASEVSAAENNIYVSLGGSDSSGNGSSDNPYNSIGKAINQSTDSDKNIINLDEGIYQGDNNTKIEISKFHENQGGSITIIGKGVDKTYIDGSSISYLFNISSNSIVYLHNLTILNCTNINGGAIVNYGTLTITNCNFENNNATQRGGAIWNNGTLVINNSRFKNNQVTTIQGATNKDYGGGAILSHGALEVYDSIFDNNIAANNNIEPGGDGGAGGAILILDNINNVLIYNSTFTRNNARHGGAVMFFDNEKRNQGTKTIDNCTFEENTALYAALAIYSQVTVSNSIFNNNTATGTGSGNRTPGGAAINILYGEYGANATIINCNFTNNKATNLELGSEAGAIGIYNNATALIKDCNFINNTATQGGAIYNSKSNTKIENCNFTDNTATQGGAIWNNNILSINTCNFENNNATQRGGAIWNNGTTTITGTTFKNNQVTTIQGATGQSYGGGAILSHGELSVYDSIFDSNIAASKNEEPGGDGGSGGAILILNNINNVLIYNSTFTRNNARHGGAVMFFDSEKRNQGDKIIDRCTFDDNSALYSTVLIYSRVTVSNSTFNNNTALGLGSGNTAPGAAAINVLYGEYGANATIINCNFTNNKVVDEGKGSEAGAIGIYNNATAYIENCNFINNTAKTGGAIYVNNGILSIISSKFINNTATFVTGSTRNYGGAININTVGIVSIKDSSFINNNATDGGAIYNDGKLNIINSNFTNNTAKNYGAGISNKGIVGSPGIINITGSKFIGNVATNGSAIYSSGNWNNITINNSSFISNNATKGGTIYNTLGTININASEFISNNASEGGAICNYGGESSVLNIANSNFISNNATQGGAIYNAAPSAYTSRCIVNINDSNFENNSVLERGGAIWNNGLLKLKNNTMTNCFASTDGHYIYNNGSIDTVKLTLLKNETIKIIKGNISLYVLVTDDKGNNISGGNFTFLLGDERFNAVVSEGLAKYDLSINNLGKYILSGEYYANYTKGNLISLYTSEILVVKNTSININSVTGKRGVLFNLIATLKDEDGNPISDKVVKFYVNNVYVGNSITNVNGIAKFSYISYSYGKLIVKTVFEGDNNHISSENNRGINVANAKVIWKVNNKMNKSTIQSIINKAASKDIILFAKGTYKGLTLSISKPLNLRTNGTVNLKGINKKGTAIKVNTNATGTSIRGFSIQNYQNGIYNKAKSLNINNNKIYSNAKYGIYNIGKDTLIRENTLKSNIKGIYSSVKSTIKYNILKNCKYGLILSKTAKSVTVYINTVYKNSKIGICILGSKNNILKNKISYHKYGIYVKGIKNTISKNTFTKNTIRIVKR</sequence>
<evidence type="ECO:0000313" key="11">
    <source>
        <dbReference type="Proteomes" id="UP000191661"/>
    </source>
</evidence>
<feature type="domain" description="Periplasmic copper-binding protein NosD beta helix" evidence="8">
    <location>
        <begin position="1170"/>
        <end position="1325"/>
    </location>
</feature>
<dbReference type="InterPro" id="IPR039448">
    <property type="entry name" value="Beta_helix"/>
</dbReference>
<accession>A0A1V6N5D5</accession>
<dbReference type="EMBL" id="JXMW01000001">
    <property type="protein sequence ID" value="OQD59797.1"/>
    <property type="molecule type" value="Genomic_DNA"/>
</dbReference>
<evidence type="ECO:0000256" key="4">
    <source>
        <dbReference type="ARBA" id="ARBA00022525"/>
    </source>
</evidence>
<dbReference type="InterPro" id="IPR011050">
    <property type="entry name" value="Pectin_lyase_fold/virulence"/>
</dbReference>
<keyword evidence="5" id="KW-0732">Signal</keyword>
<protein>
    <submittedName>
        <fullName evidence="10">Adhesin-like protein</fullName>
    </submittedName>
</protein>
<dbReference type="GO" id="GO:0005576">
    <property type="term" value="C:extracellular region"/>
    <property type="evidence" value="ECO:0007669"/>
    <property type="project" value="UniProtKB-SubCell"/>
</dbReference>
<dbReference type="OrthoDB" id="385155at2157"/>
<dbReference type="Pfam" id="PF13229">
    <property type="entry name" value="Beta_helix"/>
    <property type="match status" value="1"/>
</dbReference>
<evidence type="ECO:0000259" key="8">
    <source>
        <dbReference type="Pfam" id="PF05048"/>
    </source>
</evidence>
<dbReference type="InterPro" id="IPR008964">
    <property type="entry name" value="Invasin/intimin_cell_adhesion"/>
</dbReference>
<evidence type="ECO:0000256" key="2">
    <source>
        <dbReference type="ARBA" id="ARBA00004442"/>
    </source>
</evidence>
<dbReference type="InterPro" id="IPR022441">
    <property type="entry name" value="Para_beta_helix_rpt-2"/>
</dbReference>
<evidence type="ECO:0000256" key="6">
    <source>
        <dbReference type="ARBA" id="ARBA00023136"/>
    </source>
</evidence>
<evidence type="ECO:0000259" key="9">
    <source>
        <dbReference type="Pfam" id="PF13229"/>
    </source>
</evidence>
<keyword evidence="11" id="KW-1185">Reference proteome</keyword>
<dbReference type="InterPro" id="IPR013783">
    <property type="entry name" value="Ig-like_fold"/>
</dbReference>
<name>A0A1V6N5D5_METAZ</name>
<comment type="caution">
    <text evidence="10">The sequence shown here is derived from an EMBL/GenBank/DDBJ whole genome shotgun (WGS) entry which is preliminary data.</text>
</comment>
<proteinExistence type="predicted"/>
<comment type="subcellular location">
    <subcellularLocation>
        <location evidence="1">Cell envelope</location>
    </subcellularLocation>
    <subcellularLocation>
        <location evidence="2">Cell outer membrane</location>
    </subcellularLocation>
    <subcellularLocation>
        <location evidence="3">Secreted</location>
    </subcellularLocation>
</comment>
<dbReference type="InterPro" id="IPR007742">
    <property type="entry name" value="NosD_dom"/>
</dbReference>
<dbReference type="NCBIfam" id="TIGR03804">
    <property type="entry name" value="para_beta_helix"/>
    <property type="match status" value="1"/>
</dbReference>
<dbReference type="PANTHER" id="PTHR11319">
    <property type="entry name" value="G PROTEIN-COUPLED RECEPTOR-RELATED"/>
    <property type="match status" value="1"/>
</dbReference>
<dbReference type="Gene3D" id="2.160.20.10">
    <property type="entry name" value="Single-stranded right-handed beta-helix, Pectin lyase-like"/>
    <property type="match status" value="3"/>
</dbReference>
<evidence type="ECO:0000313" key="10">
    <source>
        <dbReference type="EMBL" id="OQD59797.1"/>
    </source>
</evidence>
<dbReference type="Gene3D" id="2.60.40.10">
    <property type="entry name" value="Immunoglobulins"/>
    <property type="match status" value="1"/>
</dbReference>
<dbReference type="Pfam" id="PF05048">
    <property type="entry name" value="NosD"/>
    <property type="match status" value="1"/>
</dbReference>
<dbReference type="Proteomes" id="UP000191661">
    <property type="component" value="Unassembled WGS sequence"/>
</dbReference>
<dbReference type="RefSeq" id="WP_080459419.1">
    <property type="nucleotide sequence ID" value="NZ_JXMW01000001.1"/>
</dbReference>
<organism evidence="10 11">
    <name type="scientific">Methanobrevibacter arboriphilus JCM 13429 = DSM 1125</name>
    <dbReference type="NCBI Taxonomy" id="1300164"/>
    <lineage>
        <taxon>Archaea</taxon>
        <taxon>Methanobacteriati</taxon>
        <taxon>Methanobacteriota</taxon>
        <taxon>Methanomada group</taxon>
        <taxon>Methanobacteria</taxon>
        <taxon>Methanobacteriales</taxon>
        <taxon>Methanobacteriaceae</taxon>
        <taxon>Methanobrevibacter</taxon>
    </lineage>
</organism>